<dbReference type="PROSITE" id="PS50887">
    <property type="entry name" value="GGDEF"/>
    <property type="match status" value="1"/>
</dbReference>
<evidence type="ECO:0000259" key="1">
    <source>
        <dbReference type="PROSITE" id="PS50112"/>
    </source>
</evidence>
<dbReference type="InterPro" id="IPR000700">
    <property type="entry name" value="PAS-assoc_C"/>
</dbReference>
<dbReference type="STRING" id="321763.SAMN04488692_1021"/>
<feature type="domain" description="HD-GYP" evidence="4">
    <location>
        <begin position="522"/>
        <end position="710"/>
    </location>
</feature>
<dbReference type="PANTHER" id="PTHR43155:SF2">
    <property type="entry name" value="CYCLIC DI-GMP PHOSPHODIESTERASE PA4108"/>
    <property type="match status" value="1"/>
</dbReference>
<dbReference type="OrthoDB" id="9805474at2"/>
<feature type="domain" description="PAS" evidence="1">
    <location>
        <begin position="7"/>
        <end position="77"/>
    </location>
</feature>
<evidence type="ECO:0000259" key="2">
    <source>
        <dbReference type="PROSITE" id="PS50113"/>
    </source>
</evidence>
<dbReference type="InterPro" id="IPR029787">
    <property type="entry name" value="Nucleotide_cyclase"/>
</dbReference>
<feature type="domain" description="PAS" evidence="1">
    <location>
        <begin position="256"/>
        <end position="302"/>
    </location>
</feature>
<dbReference type="NCBIfam" id="TIGR00254">
    <property type="entry name" value="GGDEF"/>
    <property type="match status" value="1"/>
</dbReference>
<protein>
    <submittedName>
        <fullName evidence="5">PAS domain S-box-containing protein/diguanylate cyclase (GGDEF) domain-containing protein</fullName>
    </submittedName>
</protein>
<dbReference type="PROSITE" id="PS50113">
    <property type="entry name" value="PAC"/>
    <property type="match status" value="1"/>
</dbReference>
<dbReference type="CDD" id="cd00077">
    <property type="entry name" value="HDc"/>
    <property type="match status" value="1"/>
</dbReference>
<dbReference type="SMART" id="SM00086">
    <property type="entry name" value="PAC"/>
    <property type="match status" value="2"/>
</dbReference>
<evidence type="ECO:0000313" key="5">
    <source>
        <dbReference type="EMBL" id="SDL14967.1"/>
    </source>
</evidence>
<feature type="domain" description="GGDEF" evidence="3">
    <location>
        <begin position="401"/>
        <end position="531"/>
    </location>
</feature>
<dbReference type="Gene3D" id="3.30.450.20">
    <property type="entry name" value="PAS domain"/>
    <property type="match status" value="3"/>
</dbReference>
<dbReference type="Gene3D" id="3.30.70.270">
    <property type="match status" value="1"/>
</dbReference>
<dbReference type="InterPro" id="IPR001610">
    <property type="entry name" value="PAC"/>
</dbReference>
<sequence length="710" mass="82151">MAEAFNNLEECRQILETQQEMICKYKPDTTLTFVNRAYCEMAGRSREELVGKRVLDIFPEENHDVIRKNISKLGQENEKNSYEYPIKMPDGRMRFHEWSQHAFFDEEGELKEILAVGRDITERVEARDRLEEALDYRNSILEVIPDIIIHYDSEGKYLDIMTSQEDKLISPKEELLGRRIEEVFPAEEGQRFKEKIQMALNTCEIQTLEYCIPTPAGEKWFEARITSLNDEEVISLIIDITERKNQEKELELSQFALDMAPVGIFLVSPEGVFDYVNQEAAEMLDYSREELTGRKISDINPDFPEKRRAERFERVKRGKADKIIEVELETSGGERFPAEVMRSYIGYKDYEYELTFVRSIVERKKWERQLKYKTFHDELTGLYNRTFLTQEMERLDTARQLPISVIMIDVNGLKIINDTFGHKKGDEILQKAADILTSVTRDEDVLARYGGDEFLLFLPQTDNKIAHDIYERIERKCEEIQEDDFPLSLGMGIATKTEPDEDINDIIKEADDNMLQDKLVNNKSRKNRLVKGLLDTLGAKSDETRDHALRLKRLAQKLGKEVGVSNSELNRLALLATLHDIGKTTIPGRILTKPGDLTENEWYQIKKHPEKGYMIASASDEFAVIAEEVLSHHEHWDGSGYPRGLEGEEIPFLARIISIVDAYDVMTSGRPYKKAVKKEKALKEIKENAGSQFDPELARAFIDIMRDDDE</sequence>
<dbReference type="Pfam" id="PF13426">
    <property type="entry name" value="PAS_9"/>
    <property type="match status" value="1"/>
</dbReference>
<gene>
    <name evidence="5" type="ORF">SAMN04488692_1021</name>
</gene>
<dbReference type="RefSeq" id="WP_089757796.1">
    <property type="nucleotide sequence ID" value="NZ_FNGO01000002.1"/>
</dbReference>
<dbReference type="InterPro" id="IPR037522">
    <property type="entry name" value="HD_GYP_dom"/>
</dbReference>
<dbReference type="PROSITE" id="PS51832">
    <property type="entry name" value="HD_GYP"/>
    <property type="match status" value="1"/>
</dbReference>
<dbReference type="NCBIfam" id="TIGR00229">
    <property type="entry name" value="sensory_box"/>
    <property type="match status" value="3"/>
</dbReference>
<dbReference type="InterPro" id="IPR035965">
    <property type="entry name" value="PAS-like_dom_sf"/>
</dbReference>
<dbReference type="CDD" id="cd01949">
    <property type="entry name" value="GGDEF"/>
    <property type="match status" value="1"/>
</dbReference>
<dbReference type="PANTHER" id="PTHR43155">
    <property type="entry name" value="CYCLIC DI-GMP PHOSPHODIESTERASE PA4108-RELATED"/>
    <property type="match status" value="1"/>
</dbReference>
<dbReference type="AlphaFoldDB" id="A0A1G9HPP2"/>
<dbReference type="InterPro" id="IPR043128">
    <property type="entry name" value="Rev_trsase/Diguanyl_cyclase"/>
</dbReference>
<dbReference type="SUPFAM" id="SSF55785">
    <property type="entry name" value="PYP-like sensor domain (PAS domain)"/>
    <property type="match status" value="3"/>
</dbReference>
<dbReference type="SMART" id="SM00267">
    <property type="entry name" value="GGDEF"/>
    <property type="match status" value="1"/>
</dbReference>
<dbReference type="Pfam" id="PF13487">
    <property type="entry name" value="HD_5"/>
    <property type="match status" value="1"/>
</dbReference>
<dbReference type="PROSITE" id="PS50112">
    <property type="entry name" value="PAS"/>
    <property type="match status" value="2"/>
</dbReference>
<proteinExistence type="predicted"/>
<organism evidence="5 6">
    <name type="scientific">Halarsenatibacter silvermanii</name>
    <dbReference type="NCBI Taxonomy" id="321763"/>
    <lineage>
        <taxon>Bacteria</taxon>
        <taxon>Bacillati</taxon>
        <taxon>Bacillota</taxon>
        <taxon>Clostridia</taxon>
        <taxon>Halanaerobiales</taxon>
        <taxon>Halarsenatibacteraceae</taxon>
        <taxon>Halarsenatibacter</taxon>
    </lineage>
</organism>
<dbReference type="SMART" id="SM00471">
    <property type="entry name" value="HDc"/>
    <property type="match status" value="1"/>
</dbReference>
<reference evidence="5 6" key="1">
    <citation type="submission" date="2016-10" db="EMBL/GenBank/DDBJ databases">
        <authorList>
            <person name="de Groot N.N."/>
        </authorList>
    </citation>
    <scope>NUCLEOTIDE SEQUENCE [LARGE SCALE GENOMIC DNA]</scope>
    <source>
        <strain evidence="5 6">SLAS-1</strain>
    </source>
</reference>
<dbReference type="EMBL" id="FNGO01000002">
    <property type="protein sequence ID" value="SDL14967.1"/>
    <property type="molecule type" value="Genomic_DNA"/>
</dbReference>
<dbReference type="InterPro" id="IPR013656">
    <property type="entry name" value="PAS_4"/>
</dbReference>
<dbReference type="InterPro" id="IPR000160">
    <property type="entry name" value="GGDEF_dom"/>
</dbReference>
<feature type="domain" description="PAC" evidence="2">
    <location>
        <begin position="80"/>
        <end position="132"/>
    </location>
</feature>
<dbReference type="SUPFAM" id="SSF109604">
    <property type="entry name" value="HD-domain/PDEase-like"/>
    <property type="match status" value="1"/>
</dbReference>
<dbReference type="SMART" id="SM00091">
    <property type="entry name" value="PAS"/>
    <property type="match status" value="3"/>
</dbReference>
<evidence type="ECO:0000259" key="4">
    <source>
        <dbReference type="PROSITE" id="PS51832"/>
    </source>
</evidence>
<evidence type="ECO:0000259" key="3">
    <source>
        <dbReference type="PROSITE" id="PS50887"/>
    </source>
</evidence>
<accession>A0A1G9HPP2</accession>
<keyword evidence="6" id="KW-1185">Reference proteome</keyword>
<dbReference type="Gene3D" id="1.10.3210.10">
    <property type="entry name" value="Hypothetical protein af1432"/>
    <property type="match status" value="1"/>
</dbReference>
<dbReference type="InterPro" id="IPR000014">
    <property type="entry name" value="PAS"/>
</dbReference>
<dbReference type="Pfam" id="PF00990">
    <property type="entry name" value="GGDEF"/>
    <property type="match status" value="1"/>
</dbReference>
<dbReference type="SUPFAM" id="SSF55073">
    <property type="entry name" value="Nucleotide cyclase"/>
    <property type="match status" value="1"/>
</dbReference>
<dbReference type="CDD" id="cd00130">
    <property type="entry name" value="PAS"/>
    <property type="match status" value="3"/>
</dbReference>
<dbReference type="InterPro" id="IPR003607">
    <property type="entry name" value="HD/PDEase_dom"/>
</dbReference>
<dbReference type="Proteomes" id="UP000199476">
    <property type="component" value="Unassembled WGS sequence"/>
</dbReference>
<name>A0A1G9HPP2_9FIRM</name>
<dbReference type="Pfam" id="PF08448">
    <property type="entry name" value="PAS_4"/>
    <property type="match status" value="2"/>
</dbReference>
<evidence type="ECO:0000313" key="6">
    <source>
        <dbReference type="Proteomes" id="UP000199476"/>
    </source>
</evidence>